<dbReference type="Proteomes" id="UP000663836">
    <property type="component" value="Unassembled WGS sequence"/>
</dbReference>
<proteinExistence type="predicted"/>
<evidence type="ECO:0000313" key="2">
    <source>
        <dbReference type="EMBL" id="CAF4308537.1"/>
    </source>
</evidence>
<sequence>MQGIGGLKSWQWTFLLEGLPIIPLGVLVYVLLDKIPNAVQ</sequence>
<name>A0A820IJY6_9BILA</name>
<reference evidence="2" key="1">
    <citation type="submission" date="2021-02" db="EMBL/GenBank/DDBJ databases">
        <authorList>
            <person name="Nowell W R."/>
        </authorList>
    </citation>
    <scope>NUCLEOTIDE SEQUENCE</scope>
</reference>
<feature type="non-terminal residue" evidence="2">
    <location>
        <position position="40"/>
    </location>
</feature>
<dbReference type="EMBL" id="CAJOBD010037912">
    <property type="protein sequence ID" value="CAF4308537.1"/>
    <property type="molecule type" value="Genomic_DNA"/>
</dbReference>
<comment type="caution">
    <text evidence="2">The sequence shown here is derived from an EMBL/GenBank/DDBJ whole genome shotgun (WGS) entry which is preliminary data.</text>
</comment>
<gene>
    <name evidence="2" type="ORF">JBS370_LOCUS40635</name>
</gene>
<keyword evidence="1" id="KW-0812">Transmembrane</keyword>
<dbReference type="AlphaFoldDB" id="A0A820IJY6"/>
<keyword evidence="1" id="KW-0472">Membrane</keyword>
<evidence type="ECO:0000256" key="1">
    <source>
        <dbReference type="SAM" id="Phobius"/>
    </source>
</evidence>
<protein>
    <submittedName>
        <fullName evidence="2">Uncharacterized protein</fullName>
    </submittedName>
</protein>
<keyword evidence="1" id="KW-1133">Transmembrane helix</keyword>
<evidence type="ECO:0000313" key="3">
    <source>
        <dbReference type="Proteomes" id="UP000663836"/>
    </source>
</evidence>
<feature type="transmembrane region" description="Helical" evidence="1">
    <location>
        <begin position="12"/>
        <end position="32"/>
    </location>
</feature>
<accession>A0A820IJY6</accession>
<organism evidence="2 3">
    <name type="scientific">Rotaria sordida</name>
    <dbReference type="NCBI Taxonomy" id="392033"/>
    <lineage>
        <taxon>Eukaryota</taxon>
        <taxon>Metazoa</taxon>
        <taxon>Spiralia</taxon>
        <taxon>Gnathifera</taxon>
        <taxon>Rotifera</taxon>
        <taxon>Eurotatoria</taxon>
        <taxon>Bdelloidea</taxon>
        <taxon>Philodinida</taxon>
        <taxon>Philodinidae</taxon>
        <taxon>Rotaria</taxon>
    </lineage>
</organism>